<feature type="region of interest" description="Disordered" evidence="1">
    <location>
        <begin position="377"/>
        <end position="435"/>
    </location>
</feature>
<evidence type="ECO:0000313" key="3">
    <source>
        <dbReference type="Proteomes" id="UP000000305"/>
    </source>
</evidence>
<dbReference type="eggNOG" id="ENOG502TDTV">
    <property type="taxonomic scope" value="Eukaryota"/>
</dbReference>
<evidence type="ECO:0000313" key="2">
    <source>
        <dbReference type="EMBL" id="EFX74879.1"/>
    </source>
</evidence>
<sequence>MTTPTNESSRRGMKGHVTRWINNIQQYNNVQMDLTVHNLVLGAESNLRNMYNKYKRISEGIARDMEQAGATQEQFQAEIDSQIQVEEDVGDALMIVKRKREEFKEIQDAEERRRQKADQDAIRAQDKADQDAIRAQDKADQDAIRAQEKIDKDAARAQERIIRQQEFQDQQNLFRQLIAAIPAAAAPGAPAAPAAVKSTKLPKRQIKPFKMDVLEWTSFWEGYNAAVHESAIPAVQKFGYLKDYLKGEAQLCVENLELTDANYSVAMTLLKAMYGKPDVLIEAHTQKLDTLQPVRDIADTAALMCSQLTIQSHINALETLGVARTSHGCLLGSRILLSIPLKLQAEWAKSATNKVTDIDQVLKFIEEQVEAAERLSRLRATTPKPAQNSQQPAKARQLQHQQLPSSESAANRFHKQNTQAKQEEMAAHHHQGEKRQHHLQESQCCHACSARRCIGLRIAQWS</sequence>
<keyword evidence="3" id="KW-1185">Reference proteome</keyword>
<dbReference type="InParanoid" id="E9GZV3"/>
<dbReference type="Pfam" id="PF03564">
    <property type="entry name" value="DUF1759"/>
    <property type="match status" value="1"/>
</dbReference>
<dbReference type="Proteomes" id="UP000000305">
    <property type="component" value="Unassembled WGS sequence"/>
</dbReference>
<dbReference type="OrthoDB" id="7444419at2759"/>
<dbReference type="PhylomeDB" id="E9GZV3"/>
<reference evidence="2 3" key="1">
    <citation type="journal article" date="2011" name="Science">
        <title>The ecoresponsive genome of Daphnia pulex.</title>
        <authorList>
            <person name="Colbourne J.K."/>
            <person name="Pfrender M.E."/>
            <person name="Gilbert D."/>
            <person name="Thomas W.K."/>
            <person name="Tucker A."/>
            <person name="Oakley T.H."/>
            <person name="Tokishita S."/>
            <person name="Aerts A."/>
            <person name="Arnold G.J."/>
            <person name="Basu M.K."/>
            <person name="Bauer D.J."/>
            <person name="Caceres C.E."/>
            <person name="Carmel L."/>
            <person name="Casola C."/>
            <person name="Choi J.H."/>
            <person name="Detter J.C."/>
            <person name="Dong Q."/>
            <person name="Dusheyko S."/>
            <person name="Eads B.D."/>
            <person name="Frohlich T."/>
            <person name="Geiler-Samerotte K.A."/>
            <person name="Gerlach D."/>
            <person name="Hatcher P."/>
            <person name="Jogdeo S."/>
            <person name="Krijgsveld J."/>
            <person name="Kriventseva E.V."/>
            <person name="Kultz D."/>
            <person name="Laforsch C."/>
            <person name="Lindquist E."/>
            <person name="Lopez J."/>
            <person name="Manak J.R."/>
            <person name="Muller J."/>
            <person name="Pangilinan J."/>
            <person name="Patwardhan R.P."/>
            <person name="Pitluck S."/>
            <person name="Pritham E.J."/>
            <person name="Rechtsteiner A."/>
            <person name="Rho M."/>
            <person name="Rogozin I.B."/>
            <person name="Sakarya O."/>
            <person name="Salamov A."/>
            <person name="Schaack S."/>
            <person name="Shapiro H."/>
            <person name="Shiga Y."/>
            <person name="Skalitzky C."/>
            <person name="Smith Z."/>
            <person name="Souvorov A."/>
            <person name="Sung W."/>
            <person name="Tang Z."/>
            <person name="Tsuchiya D."/>
            <person name="Tu H."/>
            <person name="Vos H."/>
            <person name="Wang M."/>
            <person name="Wolf Y.I."/>
            <person name="Yamagata H."/>
            <person name="Yamada T."/>
            <person name="Ye Y."/>
            <person name="Shaw J.R."/>
            <person name="Andrews J."/>
            <person name="Crease T.J."/>
            <person name="Tang H."/>
            <person name="Lucas S.M."/>
            <person name="Robertson H.M."/>
            <person name="Bork P."/>
            <person name="Koonin E.V."/>
            <person name="Zdobnov E.M."/>
            <person name="Grigoriev I.V."/>
            <person name="Lynch M."/>
            <person name="Boore J.L."/>
        </authorList>
    </citation>
    <scope>NUCLEOTIDE SEQUENCE [LARGE SCALE GENOMIC DNA]</scope>
</reference>
<dbReference type="KEGG" id="dpx:DAPPUDRAFT_251164"/>
<dbReference type="HOGENOM" id="CLU_047465_2_0_1"/>
<feature type="compositionally biased region" description="Polar residues" evidence="1">
    <location>
        <begin position="384"/>
        <end position="409"/>
    </location>
</feature>
<proteinExistence type="predicted"/>
<dbReference type="PANTHER" id="PTHR22954">
    <property type="entry name" value="RETROVIRAL PROTEASE-RELATED"/>
    <property type="match status" value="1"/>
</dbReference>
<evidence type="ECO:0000256" key="1">
    <source>
        <dbReference type="SAM" id="MobiDB-lite"/>
    </source>
</evidence>
<dbReference type="PANTHER" id="PTHR22954:SF3">
    <property type="entry name" value="PROTEIN CBG08539"/>
    <property type="match status" value="1"/>
</dbReference>
<dbReference type="AlphaFoldDB" id="E9GZV3"/>
<name>E9GZV3_DAPPU</name>
<dbReference type="STRING" id="6669.E9GZV3"/>
<feature type="region of interest" description="Disordered" evidence="1">
    <location>
        <begin position="107"/>
        <end position="143"/>
    </location>
</feature>
<organism evidence="2 3">
    <name type="scientific">Daphnia pulex</name>
    <name type="common">Water flea</name>
    <dbReference type="NCBI Taxonomy" id="6669"/>
    <lineage>
        <taxon>Eukaryota</taxon>
        <taxon>Metazoa</taxon>
        <taxon>Ecdysozoa</taxon>
        <taxon>Arthropoda</taxon>
        <taxon>Crustacea</taxon>
        <taxon>Branchiopoda</taxon>
        <taxon>Diplostraca</taxon>
        <taxon>Cladocera</taxon>
        <taxon>Anomopoda</taxon>
        <taxon>Daphniidae</taxon>
        <taxon>Daphnia</taxon>
    </lineage>
</organism>
<protein>
    <submittedName>
        <fullName evidence="2">Uncharacterized protein</fullName>
    </submittedName>
</protein>
<dbReference type="EMBL" id="GL732579">
    <property type="protein sequence ID" value="EFX74879.1"/>
    <property type="molecule type" value="Genomic_DNA"/>
</dbReference>
<dbReference type="InterPro" id="IPR005312">
    <property type="entry name" value="DUF1759"/>
</dbReference>
<dbReference type="OMA" id="CSARRCI"/>
<gene>
    <name evidence="2" type="ORF">DAPPUDRAFT_251164</name>
</gene>
<accession>E9GZV3</accession>